<keyword evidence="3" id="KW-0238">DNA-binding</keyword>
<gene>
    <name evidence="6" type="ORF">IAD50_07240</name>
</gene>
<feature type="domain" description="HTH merR-type" evidence="5">
    <location>
        <begin position="1"/>
        <end position="71"/>
    </location>
</feature>
<keyword evidence="1" id="KW-0678">Repressor</keyword>
<reference evidence="6" key="1">
    <citation type="submission" date="2020-10" db="EMBL/GenBank/DDBJ databases">
        <authorList>
            <person name="Gilroy R."/>
        </authorList>
    </citation>
    <scope>NUCLEOTIDE SEQUENCE</scope>
    <source>
        <strain evidence="6">CHK195-4489</strain>
    </source>
</reference>
<dbReference type="PANTHER" id="PTHR30204">
    <property type="entry name" value="REDOX-CYCLING DRUG-SENSING TRANSCRIPTIONAL ACTIVATOR SOXR"/>
    <property type="match status" value="1"/>
</dbReference>
<evidence type="ECO:0000256" key="1">
    <source>
        <dbReference type="ARBA" id="ARBA00022491"/>
    </source>
</evidence>
<dbReference type="PANTHER" id="PTHR30204:SF69">
    <property type="entry name" value="MERR-FAMILY TRANSCRIPTIONAL REGULATOR"/>
    <property type="match status" value="1"/>
</dbReference>
<dbReference type="InterPro" id="IPR047057">
    <property type="entry name" value="MerR_fam"/>
</dbReference>
<protein>
    <submittedName>
        <fullName evidence="6">MerR family transcriptional regulator</fullName>
    </submittedName>
</protein>
<sequence>MYKIGELSRLCHLPVKTLRYYDSEGLLVPDEIDKFTGYRYYSAARIADCNRIIALKELGFSLNEIKQHLQADSSDDLLALIDAKRTELEKALSRIEFQLKQLAYIRNVITEGENSMFDLVIRNSDVIRVAYTRSIFHTKTDACIAAQSIKSALPNNVIGQQIVIINYETEYHEQDFDLGVCVEIREKLPQGSTYCEKTISFLDETASIVCNKNQLKEAYDFMVRQLDEQACQIVGAFYEIYYDDKTVELKVPIRRLSKKSTFVNDNPVLAFENDTKALGKWEFIDKIPSIEQFYLKKPKYSDSNNFWLKELYFLPGGQGYWIVDGWTKGRIMMSFGYPKYTCCNSYSIHHQNGKTLMFVEMKDDFYSISRGGKPEIYVFEKILDKEYSKEEIRIYDNTDIPFTPDAFVIGTWIVTDFVDSPDCFAKNKQNFPQEALFFESVTFHDNGKAIVQCKERSAFTVKWTNGYLLDQKNAIAESYVTRKIDGTEYLFVEWKSGDYLFGGRNPQWYVFMRNLS</sequence>
<dbReference type="SMART" id="SM00422">
    <property type="entry name" value="HTH_MERR"/>
    <property type="match status" value="1"/>
</dbReference>
<proteinExistence type="predicted"/>
<evidence type="ECO:0000259" key="5">
    <source>
        <dbReference type="PROSITE" id="PS50937"/>
    </source>
</evidence>
<evidence type="ECO:0000313" key="6">
    <source>
        <dbReference type="EMBL" id="HIU30071.1"/>
    </source>
</evidence>
<dbReference type="CDD" id="cd01107">
    <property type="entry name" value="HTH_BmrR"/>
    <property type="match status" value="1"/>
</dbReference>
<dbReference type="SUPFAM" id="SSF46955">
    <property type="entry name" value="Putative DNA-binding domain"/>
    <property type="match status" value="1"/>
</dbReference>
<evidence type="ECO:0000313" key="7">
    <source>
        <dbReference type="Proteomes" id="UP000824089"/>
    </source>
</evidence>
<dbReference type="AlphaFoldDB" id="A0A9D1I8G5"/>
<dbReference type="PROSITE" id="PS50937">
    <property type="entry name" value="HTH_MERR_2"/>
    <property type="match status" value="1"/>
</dbReference>
<dbReference type="InterPro" id="IPR000551">
    <property type="entry name" value="MerR-type_HTH_dom"/>
</dbReference>
<dbReference type="InterPro" id="IPR009061">
    <property type="entry name" value="DNA-bd_dom_put_sf"/>
</dbReference>
<dbReference type="Gene3D" id="1.10.1660.10">
    <property type="match status" value="1"/>
</dbReference>
<dbReference type="EMBL" id="DVMM01000152">
    <property type="protein sequence ID" value="HIU30071.1"/>
    <property type="molecule type" value="Genomic_DNA"/>
</dbReference>
<dbReference type="Pfam" id="PF13411">
    <property type="entry name" value="MerR_1"/>
    <property type="match status" value="1"/>
</dbReference>
<keyword evidence="2" id="KW-0805">Transcription regulation</keyword>
<reference evidence="6" key="2">
    <citation type="journal article" date="2021" name="PeerJ">
        <title>Extensive microbial diversity within the chicken gut microbiome revealed by metagenomics and culture.</title>
        <authorList>
            <person name="Gilroy R."/>
            <person name="Ravi A."/>
            <person name="Getino M."/>
            <person name="Pursley I."/>
            <person name="Horton D.L."/>
            <person name="Alikhan N.F."/>
            <person name="Baker D."/>
            <person name="Gharbi K."/>
            <person name="Hall N."/>
            <person name="Watson M."/>
            <person name="Adriaenssens E.M."/>
            <person name="Foster-Nyarko E."/>
            <person name="Jarju S."/>
            <person name="Secka A."/>
            <person name="Antonio M."/>
            <person name="Oren A."/>
            <person name="Chaudhuri R.R."/>
            <person name="La Ragione R."/>
            <person name="Hildebrand F."/>
            <person name="Pallen M.J."/>
        </authorList>
    </citation>
    <scope>NUCLEOTIDE SEQUENCE</scope>
    <source>
        <strain evidence="6">CHK195-4489</strain>
    </source>
</reference>
<evidence type="ECO:0000256" key="4">
    <source>
        <dbReference type="ARBA" id="ARBA00023163"/>
    </source>
</evidence>
<comment type="caution">
    <text evidence="6">The sequence shown here is derived from an EMBL/GenBank/DDBJ whole genome shotgun (WGS) entry which is preliminary data.</text>
</comment>
<evidence type="ECO:0000256" key="2">
    <source>
        <dbReference type="ARBA" id="ARBA00023015"/>
    </source>
</evidence>
<organism evidence="6 7">
    <name type="scientific">Candidatus Egerieisoma faecipullorum</name>
    <dbReference type="NCBI Taxonomy" id="2840963"/>
    <lineage>
        <taxon>Bacteria</taxon>
        <taxon>Bacillati</taxon>
        <taxon>Bacillota</taxon>
        <taxon>Clostridia</taxon>
        <taxon>Eubacteriales</taxon>
        <taxon>Clostridiaceae</taxon>
        <taxon>Clostridiaceae incertae sedis</taxon>
        <taxon>Candidatus Egerieisoma</taxon>
    </lineage>
</organism>
<dbReference type="Proteomes" id="UP000824089">
    <property type="component" value="Unassembled WGS sequence"/>
</dbReference>
<dbReference type="GO" id="GO:0003677">
    <property type="term" value="F:DNA binding"/>
    <property type="evidence" value="ECO:0007669"/>
    <property type="project" value="UniProtKB-KW"/>
</dbReference>
<name>A0A9D1I8G5_9CLOT</name>
<keyword evidence="4" id="KW-0804">Transcription</keyword>
<accession>A0A9D1I8G5</accession>
<dbReference type="GO" id="GO:0003700">
    <property type="term" value="F:DNA-binding transcription factor activity"/>
    <property type="evidence" value="ECO:0007669"/>
    <property type="project" value="InterPro"/>
</dbReference>
<evidence type="ECO:0000256" key="3">
    <source>
        <dbReference type="ARBA" id="ARBA00023125"/>
    </source>
</evidence>